<protein>
    <submittedName>
        <fullName evidence="2">Uncharacterized protein</fullName>
    </submittedName>
</protein>
<reference evidence="2 3" key="1">
    <citation type="submission" date="2017-11" db="EMBL/GenBank/DDBJ databases">
        <title>The genome of Rhizophagus clarus HR1 reveals common genetic basis of auxotrophy among arbuscular mycorrhizal fungi.</title>
        <authorList>
            <person name="Kobayashi Y."/>
        </authorList>
    </citation>
    <scope>NUCLEOTIDE SEQUENCE [LARGE SCALE GENOMIC DNA]</scope>
    <source>
        <strain evidence="2 3">HR1</strain>
    </source>
</reference>
<comment type="caution">
    <text evidence="2">The sequence shown here is derived from an EMBL/GenBank/DDBJ whole genome shotgun (WGS) entry which is preliminary data.</text>
</comment>
<name>A0A2Z6QCA1_9GLOM</name>
<evidence type="ECO:0000313" key="2">
    <source>
        <dbReference type="EMBL" id="GBB86122.1"/>
    </source>
</evidence>
<feature type="compositionally biased region" description="Polar residues" evidence="1">
    <location>
        <begin position="209"/>
        <end position="227"/>
    </location>
</feature>
<evidence type="ECO:0000256" key="1">
    <source>
        <dbReference type="SAM" id="MobiDB-lite"/>
    </source>
</evidence>
<feature type="compositionally biased region" description="Low complexity" evidence="1">
    <location>
        <begin position="191"/>
        <end position="208"/>
    </location>
</feature>
<feature type="region of interest" description="Disordered" evidence="1">
    <location>
        <begin position="180"/>
        <end position="235"/>
    </location>
</feature>
<dbReference type="Proteomes" id="UP000247702">
    <property type="component" value="Unassembled WGS sequence"/>
</dbReference>
<proteinExistence type="predicted"/>
<organism evidence="2 3">
    <name type="scientific">Rhizophagus clarus</name>
    <dbReference type="NCBI Taxonomy" id="94130"/>
    <lineage>
        <taxon>Eukaryota</taxon>
        <taxon>Fungi</taxon>
        <taxon>Fungi incertae sedis</taxon>
        <taxon>Mucoromycota</taxon>
        <taxon>Glomeromycotina</taxon>
        <taxon>Glomeromycetes</taxon>
        <taxon>Glomerales</taxon>
        <taxon>Glomeraceae</taxon>
        <taxon>Rhizophagus</taxon>
    </lineage>
</organism>
<dbReference type="AlphaFoldDB" id="A0A2Z6QCA1"/>
<dbReference type="EMBL" id="BEXD01000290">
    <property type="protein sequence ID" value="GBB86122.1"/>
    <property type="molecule type" value="Genomic_DNA"/>
</dbReference>
<evidence type="ECO:0000313" key="3">
    <source>
        <dbReference type="Proteomes" id="UP000247702"/>
    </source>
</evidence>
<accession>A0A2Z6QCA1</accession>
<keyword evidence="3" id="KW-1185">Reference proteome</keyword>
<gene>
    <name evidence="2" type="ORF">RclHR1_12590003</name>
</gene>
<sequence length="235" mass="26650">MYKDIPARQRRKLPDSPKWKYFKEYKLLSHNANAKYKRPFILDTQKDGMQPATVFKQLHHCPSKQMPSTGSTFNFLPPLPPNFAGDARVYYQTHHRINLDIPSICERYQRDSLALAGIAHCDQIMSYIDTIKNVPQKTVQDVTLDHHHDDRVYVISPEDTALLATPNTYLRRIHTPLTPLSDSAPKRLRLSQAPSSSTAATSFTPRSSHTTGYTVDHQGSTQTGSLPTPTPDRIK</sequence>